<protein>
    <submittedName>
        <fullName evidence="1">Uncharacterized protein</fullName>
    </submittedName>
</protein>
<proteinExistence type="predicted"/>
<dbReference type="AlphaFoldDB" id="A0A7Z0ETL0"/>
<dbReference type="Proteomes" id="UP000572051">
    <property type="component" value="Unassembled WGS sequence"/>
</dbReference>
<keyword evidence="2" id="KW-1185">Reference proteome</keyword>
<evidence type="ECO:0000313" key="1">
    <source>
        <dbReference type="EMBL" id="NYJ37677.1"/>
    </source>
</evidence>
<name>A0A7Z0ETL0_9ACTN</name>
<gene>
    <name evidence="1" type="ORF">HNR10_005558</name>
</gene>
<comment type="caution">
    <text evidence="1">The sequence shown here is derived from an EMBL/GenBank/DDBJ whole genome shotgun (WGS) entry which is preliminary data.</text>
</comment>
<reference evidence="1 2" key="1">
    <citation type="submission" date="2020-07" db="EMBL/GenBank/DDBJ databases">
        <title>Sequencing the genomes of 1000 actinobacteria strains.</title>
        <authorList>
            <person name="Klenk H.-P."/>
        </authorList>
    </citation>
    <scope>NUCLEOTIDE SEQUENCE [LARGE SCALE GENOMIC DNA]</scope>
    <source>
        <strain evidence="1 2">DSM 44442</strain>
    </source>
</reference>
<dbReference type="EMBL" id="JACCFS010000001">
    <property type="protein sequence ID" value="NYJ37677.1"/>
    <property type="molecule type" value="Genomic_DNA"/>
</dbReference>
<dbReference type="RefSeq" id="WP_179828606.1">
    <property type="nucleotide sequence ID" value="NZ_JACCFS010000001.1"/>
</dbReference>
<organism evidence="1 2">
    <name type="scientific">Nocardiopsis aegyptia</name>
    <dbReference type="NCBI Taxonomy" id="220378"/>
    <lineage>
        <taxon>Bacteria</taxon>
        <taxon>Bacillati</taxon>
        <taxon>Actinomycetota</taxon>
        <taxon>Actinomycetes</taxon>
        <taxon>Streptosporangiales</taxon>
        <taxon>Nocardiopsidaceae</taxon>
        <taxon>Nocardiopsis</taxon>
    </lineage>
</organism>
<accession>A0A7Z0ETL0</accession>
<evidence type="ECO:0000313" key="2">
    <source>
        <dbReference type="Proteomes" id="UP000572051"/>
    </source>
</evidence>
<sequence length="118" mass="12640">MADLTDEELYDELVASLAAEGVRATARPDRSGLLIHHGWSLGADGAPERFEPPLELHLDPCALGRHLRGMAADAQEAMGGSSPMRAAMSLFLVHLEEAVGTRPGRRHLHLGRGGVDAR</sequence>